<dbReference type="Gene3D" id="2.60.300.12">
    <property type="entry name" value="HesB-like domain"/>
    <property type="match status" value="1"/>
</dbReference>
<dbReference type="PIRSF" id="PIRSF034852">
    <property type="entry name" value="UCP034852"/>
    <property type="match status" value="1"/>
</dbReference>
<sequence>MNIEVTKPAVRWFKEQFEENEHKSIRFFARYGGCGSFQSGFSLGISQEEPEHPLAEVQVDDFLFFVEEKDAWYFNQHDLKVKYSRTHDEIEFESQEVTR</sequence>
<dbReference type="RefSeq" id="WP_306980427.1">
    <property type="nucleotide sequence ID" value="NZ_JAUSUA010000001.1"/>
</dbReference>
<comment type="similarity">
    <text evidence="1">Belongs to the HesB/IscA family.</text>
</comment>
<gene>
    <name evidence="3" type="ORF">J2S05_000980</name>
</gene>
<name>A0ABT9YF84_9BACI</name>
<evidence type="ECO:0000313" key="3">
    <source>
        <dbReference type="EMBL" id="MDQ0206206.1"/>
    </source>
</evidence>
<dbReference type="InterPro" id="IPR008326">
    <property type="entry name" value="PdhI-like"/>
</dbReference>
<reference evidence="3 4" key="1">
    <citation type="submission" date="2023-07" db="EMBL/GenBank/DDBJ databases">
        <title>Genomic Encyclopedia of Type Strains, Phase IV (KMG-IV): sequencing the most valuable type-strain genomes for metagenomic binning, comparative biology and taxonomic classification.</title>
        <authorList>
            <person name="Goeker M."/>
        </authorList>
    </citation>
    <scope>NUCLEOTIDE SEQUENCE [LARGE SCALE GENOMIC DNA]</scope>
    <source>
        <strain evidence="3 4">DSM 19154</strain>
    </source>
</reference>
<organism evidence="3 4">
    <name type="scientific">Alkalicoccobacillus murimartini</name>
    <dbReference type="NCBI Taxonomy" id="171685"/>
    <lineage>
        <taxon>Bacteria</taxon>
        <taxon>Bacillati</taxon>
        <taxon>Bacillota</taxon>
        <taxon>Bacilli</taxon>
        <taxon>Bacillales</taxon>
        <taxon>Bacillaceae</taxon>
        <taxon>Alkalicoccobacillus</taxon>
    </lineage>
</organism>
<protein>
    <submittedName>
        <fullName evidence="3">Uncharacterized protein YneR</fullName>
    </submittedName>
</protein>
<accession>A0ABT9YF84</accession>
<dbReference type="InterPro" id="IPR035903">
    <property type="entry name" value="HesB-like_dom_sf"/>
</dbReference>
<dbReference type="Pfam" id="PF01521">
    <property type="entry name" value="Fe-S_biosyn"/>
    <property type="match status" value="1"/>
</dbReference>
<comment type="caution">
    <text evidence="3">The sequence shown here is derived from an EMBL/GenBank/DDBJ whole genome shotgun (WGS) entry which is preliminary data.</text>
</comment>
<proteinExistence type="inferred from homology"/>
<evidence type="ECO:0000313" key="4">
    <source>
        <dbReference type="Proteomes" id="UP001225034"/>
    </source>
</evidence>
<dbReference type="SUPFAM" id="SSF89360">
    <property type="entry name" value="HesB-like domain"/>
    <property type="match status" value="1"/>
</dbReference>
<feature type="domain" description="Core" evidence="2">
    <location>
        <begin position="1"/>
        <end position="95"/>
    </location>
</feature>
<evidence type="ECO:0000256" key="1">
    <source>
        <dbReference type="ARBA" id="ARBA00006718"/>
    </source>
</evidence>
<keyword evidence="4" id="KW-1185">Reference proteome</keyword>
<evidence type="ECO:0000259" key="2">
    <source>
        <dbReference type="Pfam" id="PF01521"/>
    </source>
</evidence>
<dbReference type="InterPro" id="IPR000361">
    <property type="entry name" value="ATAP_core_dom"/>
</dbReference>
<dbReference type="EMBL" id="JAUSUA010000001">
    <property type="protein sequence ID" value="MDQ0206206.1"/>
    <property type="molecule type" value="Genomic_DNA"/>
</dbReference>
<dbReference type="Proteomes" id="UP001225034">
    <property type="component" value="Unassembled WGS sequence"/>
</dbReference>